<reference evidence="1 2" key="1">
    <citation type="submission" date="2024-08" db="EMBL/GenBank/DDBJ databases">
        <title>Genome mining of Saccharopolyspora cebuensis PGLac3 from Nigerian medicinal plant.</title>
        <authorList>
            <person name="Ezeobiora C.E."/>
            <person name="Igbokwe N.H."/>
            <person name="Amin D.H."/>
            <person name="Mendie U.E."/>
        </authorList>
    </citation>
    <scope>NUCLEOTIDE SEQUENCE [LARGE SCALE GENOMIC DNA]</scope>
    <source>
        <strain evidence="1 2">PGLac3</strain>
    </source>
</reference>
<dbReference type="Proteomes" id="UP001564626">
    <property type="component" value="Unassembled WGS sequence"/>
</dbReference>
<comment type="caution">
    <text evidence="1">The sequence shown here is derived from an EMBL/GenBank/DDBJ whole genome shotgun (WGS) entry which is preliminary data.</text>
</comment>
<name>A0ABV4CQF0_9PSEU</name>
<sequence length="116" mass="12304">MTHSLPHLPGEQRSAELTAVAVERLAATMLQNLTAQQDQGLTPYGETHARISAVQIDGDRAVVTDCQDASRSGQAELATGQPRTVGIARNPVSGTLERGADGAWRVARIDYPHGSC</sequence>
<evidence type="ECO:0000313" key="1">
    <source>
        <dbReference type="EMBL" id="MEY8042738.1"/>
    </source>
</evidence>
<keyword evidence="2" id="KW-1185">Reference proteome</keyword>
<evidence type="ECO:0000313" key="2">
    <source>
        <dbReference type="Proteomes" id="UP001564626"/>
    </source>
</evidence>
<organism evidence="1 2">
    <name type="scientific">Saccharopolyspora cebuensis</name>
    <dbReference type="NCBI Taxonomy" id="418759"/>
    <lineage>
        <taxon>Bacteria</taxon>
        <taxon>Bacillati</taxon>
        <taxon>Actinomycetota</taxon>
        <taxon>Actinomycetes</taxon>
        <taxon>Pseudonocardiales</taxon>
        <taxon>Pseudonocardiaceae</taxon>
        <taxon>Saccharopolyspora</taxon>
    </lineage>
</organism>
<dbReference type="RefSeq" id="WP_369775525.1">
    <property type="nucleotide sequence ID" value="NZ_JBGEHV010000064.1"/>
</dbReference>
<accession>A0ABV4CQF0</accession>
<gene>
    <name evidence="1" type="ORF">AB8O55_25310</name>
</gene>
<dbReference type="EMBL" id="JBGEHV010000064">
    <property type="protein sequence ID" value="MEY8042738.1"/>
    <property type="molecule type" value="Genomic_DNA"/>
</dbReference>
<protein>
    <submittedName>
        <fullName evidence="1">Uncharacterized protein</fullName>
    </submittedName>
</protein>
<proteinExistence type="predicted"/>